<comment type="subcellular location">
    <subcellularLocation>
        <location evidence="9">Cytoplasm</location>
    </subcellularLocation>
</comment>
<comment type="caution">
    <text evidence="11">The sequence shown here is derived from an EMBL/GenBank/DDBJ whole genome shotgun (WGS) entry which is preliminary data.</text>
</comment>
<protein>
    <recommendedName>
        <fullName evidence="9">Methylated-DNA--protein-cysteine methyltransferase</fullName>
        <ecNumber evidence="9">2.1.1.63</ecNumber>
    </recommendedName>
    <alternativeName>
        <fullName evidence="9">6-O-methylguanine-DNA methyltransferase</fullName>
        <shortName evidence="9">MGMT</shortName>
    </alternativeName>
    <alternativeName>
        <fullName evidence="9">O-6-methylguanine-DNA-alkyltransferase</fullName>
    </alternativeName>
</protein>
<dbReference type="InterPro" id="IPR001497">
    <property type="entry name" value="MethylDNA_cys_MeTrfase_AS"/>
</dbReference>
<dbReference type="InterPro" id="IPR036631">
    <property type="entry name" value="MGMT_N_sf"/>
</dbReference>
<dbReference type="GO" id="GO:0003908">
    <property type="term" value="F:methylated-DNA-[protein]-cysteine S-methyltransferase activity"/>
    <property type="evidence" value="ECO:0007669"/>
    <property type="project" value="UniProtKB-UniRule"/>
</dbReference>
<keyword evidence="3 9" id="KW-0963">Cytoplasm</keyword>
<evidence type="ECO:0000256" key="6">
    <source>
        <dbReference type="ARBA" id="ARBA00022763"/>
    </source>
</evidence>
<dbReference type="Gene3D" id="3.30.160.70">
    <property type="entry name" value="Methylated DNA-protein cysteine methyltransferase domain"/>
    <property type="match status" value="1"/>
</dbReference>
<organism evidence="11 12">
    <name type="scientific">Termitidicoccus mucosus</name>
    <dbReference type="NCBI Taxonomy" id="1184151"/>
    <lineage>
        <taxon>Bacteria</taxon>
        <taxon>Pseudomonadati</taxon>
        <taxon>Verrucomicrobiota</taxon>
        <taxon>Opitutia</taxon>
        <taxon>Opitutales</taxon>
        <taxon>Opitutaceae</taxon>
        <taxon>Termitidicoccus</taxon>
    </lineage>
</organism>
<comment type="function">
    <text evidence="9">Involved in the cellular defense against the biological effects of O6-methylguanine (O6-MeG) and O4-methylthymine (O4-MeT) in DNA. Repairs the methylated nucleobase in DNA by stoichiometrically transferring the methyl group to a cysteine residue in the enzyme. This is a suicide reaction: the enzyme is irreversibly inactivated.</text>
</comment>
<evidence type="ECO:0000256" key="4">
    <source>
        <dbReference type="ARBA" id="ARBA00022603"/>
    </source>
</evidence>
<sequence length="167" mass="18090">MNYYYDTFSAPMTDGFSVVVDADGNVVATAFGGGEWLRGRFEGGELVRDPKRARAARAQIEEYFAGARRAFDLPLKPAGSPYQLRVWEALRAIPFGETRNYGGLARALRSSARAVGRANGANPIALIVPCHRVIGADGSLTGFAYGTEAKRRLLAHEGVEPWASELV</sequence>
<dbReference type="SUPFAM" id="SSF53155">
    <property type="entry name" value="Methylated DNA-protein cysteine methyltransferase domain"/>
    <property type="match status" value="1"/>
</dbReference>
<dbReference type="InterPro" id="IPR023546">
    <property type="entry name" value="MGMT"/>
</dbReference>
<dbReference type="GO" id="GO:0006307">
    <property type="term" value="P:DNA alkylation repair"/>
    <property type="evidence" value="ECO:0007669"/>
    <property type="project" value="UniProtKB-UniRule"/>
</dbReference>
<comment type="catalytic activity">
    <reaction evidence="1 9">
        <text>a 4-O-methyl-thymidine in DNA + L-cysteinyl-[protein] = a thymidine in DNA + S-methyl-L-cysteinyl-[protein]</text>
        <dbReference type="Rhea" id="RHEA:53428"/>
        <dbReference type="Rhea" id="RHEA-COMP:10131"/>
        <dbReference type="Rhea" id="RHEA-COMP:10132"/>
        <dbReference type="Rhea" id="RHEA-COMP:13555"/>
        <dbReference type="Rhea" id="RHEA-COMP:13556"/>
        <dbReference type="ChEBI" id="CHEBI:29950"/>
        <dbReference type="ChEBI" id="CHEBI:82612"/>
        <dbReference type="ChEBI" id="CHEBI:137386"/>
        <dbReference type="ChEBI" id="CHEBI:137387"/>
        <dbReference type="EC" id="2.1.1.63"/>
    </reaction>
</comment>
<evidence type="ECO:0000313" key="11">
    <source>
        <dbReference type="EMBL" id="OAM89361.1"/>
    </source>
</evidence>
<comment type="miscellaneous">
    <text evidence="9">This enzyme catalyzes only one turnover and therefore is not strictly catalytic. According to one definition, an enzyme is a biocatalyst that acts repeatedly and over many reaction cycles.</text>
</comment>
<dbReference type="GO" id="GO:0005737">
    <property type="term" value="C:cytoplasm"/>
    <property type="evidence" value="ECO:0007669"/>
    <property type="project" value="UniProtKB-SubCell"/>
</dbReference>
<dbReference type="SUPFAM" id="SSF46767">
    <property type="entry name" value="Methylated DNA-protein cysteine methyltransferase, C-terminal domain"/>
    <property type="match status" value="1"/>
</dbReference>
<name>A0A178II94_9BACT</name>
<dbReference type="HAMAP" id="MF_00772">
    <property type="entry name" value="OGT"/>
    <property type="match status" value="1"/>
</dbReference>
<evidence type="ECO:0000256" key="7">
    <source>
        <dbReference type="ARBA" id="ARBA00023204"/>
    </source>
</evidence>
<dbReference type="InterPro" id="IPR036217">
    <property type="entry name" value="MethylDNA_cys_MeTrfase_DNAb"/>
</dbReference>
<keyword evidence="6 9" id="KW-0227">DNA damage</keyword>
<dbReference type="NCBIfam" id="TIGR00589">
    <property type="entry name" value="ogt"/>
    <property type="match status" value="1"/>
</dbReference>
<proteinExistence type="inferred from homology"/>
<dbReference type="Gene3D" id="1.10.10.10">
    <property type="entry name" value="Winged helix-like DNA-binding domain superfamily/Winged helix DNA-binding domain"/>
    <property type="match status" value="1"/>
</dbReference>
<dbReference type="OrthoDB" id="9783680at2"/>
<feature type="domain" description="Methylated-DNA-[protein]-cysteine S-methyltransferase DNA binding" evidence="10">
    <location>
        <begin position="82"/>
        <end position="159"/>
    </location>
</feature>
<keyword evidence="5 9" id="KW-0808">Transferase</keyword>
<dbReference type="AlphaFoldDB" id="A0A178II94"/>
<feature type="active site" description="Nucleophile; methyl group acceptor" evidence="9">
    <location>
        <position position="130"/>
    </location>
</feature>
<comment type="similarity">
    <text evidence="2 9">Belongs to the MGMT family.</text>
</comment>
<dbReference type="PROSITE" id="PS00374">
    <property type="entry name" value="MGMT"/>
    <property type="match status" value="1"/>
</dbReference>
<keyword evidence="4 9" id="KW-0489">Methyltransferase</keyword>
<dbReference type="FunFam" id="1.10.10.10:FF:000214">
    <property type="entry name" value="Methylated-DNA--protein-cysteine methyltransferase"/>
    <property type="match status" value="1"/>
</dbReference>
<dbReference type="InterPro" id="IPR014048">
    <property type="entry name" value="MethylDNA_cys_MeTrfase_DNA-bd"/>
</dbReference>
<dbReference type="PANTHER" id="PTHR10815">
    <property type="entry name" value="METHYLATED-DNA--PROTEIN-CYSTEINE METHYLTRANSFERASE"/>
    <property type="match status" value="1"/>
</dbReference>
<dbReference type="CDD" id="cd06445">
    <property type="entry name" value="ATase"/>
    <property type="match status" value="1"/>
</dbReference>
<dbReference type="Pfam" id="PF01035">
    <property type="entry name" value="DNA_binding_1"/>
    <property type="match status" value="1"/>
</dbReference>
<keyword evidence="12" id="KW-1185">Reference proteome</keyword>
<evidence type="ECO:0000256" key="2">
    <source>
        <dbReference type="ARBA" id="ARBA00008711"/>
    </source>
</evidence>
<dbReference type="EMBL" id="LRRQ01000099">
    <property type="protein sequence ID" value="OAM89361.1"/>
    <property type="molecule type" value="Genomic_DNA"/>
</dbReference>
<comment type="catalytic activity">
    <reaction evidence="8 9">
        <text>a 6-O-methyl-2'-deoxyguanosine in DNA + L-cysteinyl-[protein] = S-methyl-L-cysteinyl-[protein] + a 2'-deoxyguanosine in DNA</text>
        <dbReference type="Rhea" id="RHEA:24000"/>
        <dbReference type="Rhea" id="RHEA-COMP:10131"/>
        <dbReference type="Rhea" id="RHEA-COMP:10132"/>
        <dbReference type="Rhea" id="RHEA-COMP:11367"/>
        <dbReference type="Rhea" id="RHEA-COMP:11368"/>
        <dbReference type="ChEBI" id="CHEBI:29950"/>
        <dbReference type="ChEBI" id="CHEBI:82612"/>
        <dbReference type="ChEBI" id="CHEBI:85445"/>
        <dbReference type="ChEBI" id="CHEBI:85448"/>
        <dbReference type="EC" id="2.1.1.63"/>
    </reaction>
</comment>
<reference evidence="11 12" key="1">
    <citation type="submission" date="2016-01" db="EMBL/GenBank/DDBJ databases">
        <title>High potential of lignocellulose degradation of a new Verrucomicrobia species.</title>
        <authorList>
            <person name="Wang Y."/>
            <person name="Shi Y."/>
            <person name="Qiu Z."/>
            <person name="Liu S."/>
            <person name="Yang H."/>
        </authorList>
    </citation>
    <scope>NUCLEOTIDE SEQUENCE [LARGE SCALE GENOMIC DNA]</scope>
    <source>
        <strain evidence="11 12">TSB47</strain>
    </source>
</reference>
<evidence type="ECO:0000256" key="3">
    <source>
        <dbReference type="ARBA" id="ARBA00022490"/>
    </source>
</evidence>
<evidence type="ECO:0000256" key="9">
    <source>
        <dbReference type="HAMAP-Rule" id="MF_00772"/>
    </source>
</evidence>
<gene>
    <name evidence="11" type="ORF">AW736_14010</name>
</gene>
<accession>A0A178II94</accession>
<evidence type="ECO:0000259" key="10">
    <source>
        <dbReference type="Pfam" id="PF01035"/>
    </source>
</evidence>
<dbReference type="PANTHER" id="PTHR10815:SF5">
    <property type="entry name" value="METHYLATED-DNA--PROTEIN-CYSTEINE METHYLTRANSFERASE"/>
    <property type="match status" value="1"/>
</dbReference>
<evidence type="ECO:0000256" key="1">
    <source>
        <dbReference type="ARBA" id="ARBA00001286"/>
    </source>
</evidence>
<evidence type="ECO:0000313" key="12">
    <source>
        <dbReference type="Proteomes" id="UP000078486"/>
    </source>
</evidence>
<dbReference type="RefSeq" id="WP_068770810.1">
    <property type="nucleotide sequence ID" value="NZ_CP109796.1"/>
</dbReference>
<keyword evidence="7 9" id="KW-0234">DNA repair</keyword>
<evidence type="ECO:0000256" key="5">
    <source>
        <dbReference type="ARBA" id="ARBA00022679"/>
    </source>
</evidence>
<dbReference type="InterPro" id="IPR036388">
    <property type="entry name" value="WH-like_DNA-bd_sf"/>
</dbReference>
<dbReference type="STRING" id="1184151.AW736_14010"/>
<dbReference type="GO" id="GO:0032259">
    <property type="term" value="P:methylation"/>
    <property type="evidence" value="ECO:0007669"/>
    <property type="project" value="UniProtKB-KW"/>
</dbReference>
<dbReference type="Proteomes" id="UP000078486">
    <property type="component" value="Unassembled WGS sequence"/>
</dbReference>
<dbReference type="EC" id="2.1.1.63" evidence="9"/>
<evidence type="ECO:0000256" key="8">
    <source>
        <dbReference type="ARBA" id="ARBA00049348"/>
    </source>
</evidence>